<dbReference type="InterPro" id="IPR000515">
    <property type="entry name" value="MetI-like"/>
</dbReference>
<dbReference type="CDD" id="cd06261">
    <property type="entry name" value="TM_PBP2"/>
    <property type="match status" value="1"/>
</dbReference>
<keyword evidence="2 7" id="KW-0813">Transport</keyword>
<comment type="subcellular location">
    <subcellularLocation>
        <location evidence="1 7">Cell membrane</location>
        <topology evidence="1 7">Multi-pass membrane protein</topology>
    </subcellularLocation>
</comment>
<dbReference type="InterPro" id="IPR017784">
    <property type="entry name" value="ABC_transptr_choline_permease"/>
</dbReference>
<dbReference type="Proteomes" id="UP000626148">
    <property type="component" value="Unassembled WGS sequence"/>
</dbReference>
<dbReference type="PANTHER" id="PTHR47737">
    <property type="entry name" value="GLYCINE BETAINE/PROLINE BETAINE TRANSPORT SYSTEM PERMEASE PROTEIN PROW"/>
    <property type="match status" value="1"/>
</dbReference>
<feature type="domain" description="ABC transmembrane type-1" evidence="8">
    <location>
        <begin position="108"/>
        <end position="287"/>
    </location>
</feature>
<dbReference type="PANTHER" id="PTHR47737:SF1">
    <property type="entry name" value="GLYCINE BETAINE_PROLINE BETAINE TRANSPORT SYSTEM PERMEASE PROTEIN PROW"/>
    <property type="match status" value="1"/>
</dbReference>
<comment type="similarity">
    <text evidence="7">Belongs to the binding-protein-dependent transport system permease family.</text>
</comment>
<keyword evidence="3" id="KW-1003">Cell membrane</keyword>
<keyword evidence="4 7" id="KW-0812">Transmembrane</keyword>
<keyword evidence="10" id="KW-1185">Reference proteome</keyword>
<reference evidence="9" key="2">
    <citation type="submission" date="2020-09" db="EMBL/GenBank/DDBJ databases">
        <authorList>
            <person name="Sun Q."/>
            <person name="Kim S."/>
        </authorList>
    </citation>
    <scope>NUCLEOTIDE SEQUENCE</scope>
    <source>
        <strain evidence="9">KCTC 22169</strain>
    </source>
</reference>
<accession>A0A918KGZ7</accession>
<name>A0A918KGZ7_9GAMM</name>
<keyword evidence="6 7" id="KW-0472">Membrane</keyword>
<dbReference type="GO" id="GO:0015871">
    <property type="term" value="P:choline transport"/>
    <property type="evidence" value="ECO:0007669"/>
    <property type="project" value="TreeGrafter"/>
</dbReference>
<comment type="caution">
    <text evidence="9">The sequence shown here is derived from an EMBL/GenBank/DDBJ whole genome shotgun (WGS) entry which is preliminary data.</text>
</comment>
<dbReference type="Gene3D" id="1.10.3720.10">
    <property type="entry name" value="MetI-like"/>
    <property type="match status" value="1"/>
</dbReference>
<dbReference type="GO" id="GO:0031460">
    <property type="term" value="P:glycine betaine transport"/>
    <property type="evidence" value="ECO:0007669"/>
    <property type="project" value="TreeGrafter"/>
</dbReference>
<evidence type="ECO:0000256" key="7">
    <source>
        <dbReference type="RuleBase" id="RU363032"/>
    </source>
</evidence>
<gene>
    <name evidence="9" type="ORF">GCM10007392_33510</name>
</gene>
<reference evidence="9" key="1">
    <citation type="journal article" date="2014" name="Int. J. Syst. Evol. Microbiol.">
        <title>Complete genome sequence of Corynebacterium casei LMG S-19264T (=DSM 44701T), isolated from a smear-ripened cheese.</title>
        <authorList>
            <consortium name="US DOE Joint Genome Institute (JGI-PGF)"/>
            <person name="Walter F."/>
            <person name="Albersmeier A."/>
            <person name="Kalinowski J."/>
            <person name="Ruckert C."/>
        </authorList>
    </citation>
    <scope>NUCLEOTIDE SEQUENCE</scope>
    <source>
        <strain evidence="9">KCTC 22169</strain>
    </source>
</reference>
<feature type="transmembrane region" description="Helical" evidence="7">
    <location>
        <begin position="270"/>
        <end position="287"/>
    </location>
</feature>
<feature type="transmembrane region" description="Helical" evidence="7">
    <location>
        <begin position="62"/>
        <end position="82"/>
    </location>
</feature>
<feature type="transmembrane region" description="Helical" evidence="7">
    <location>
        <begin position="112"/>
        <end position="135"/>
    </location>
</feature>
<evidence type="ECO:0000313" key="10">
    <source>
        <dbReference type="Proteomes" id="UP000626148"/>
    </source>
</evidence>
<evidence type="ECO:0000313" key="9">
    <source>
        <dbReference type="EMBL" id="GGX62907.1"/>
    </source>
</evidence>
<feature type="transmembrane region" description="Helical" evidence="7">
    <location>
        <begin position="227"/>
        <end position="250"/>
    </location>
</feature>
<feature type="transmembrane region" description="Helical" evidence="7">
    <location>
        <begin position="155"/>
        <end position="184"/>
    </location>
</feature>
<evidence type="ECO:0000259" key="8">
    <source>
        <dbReference type="PROSITE" id="PS50928"/>
    </source>
</evidence>
<protein>
    <submittedName>
        <fullName evidence="9">Choline ABC transporter permease subunit</fullName>
    </submittedName>
</protein>
<feature type="transmembrane region" description="Helical" evidence="7">
    <location>
        <begin position="88"/>
        <end position="105"/>
    </location>
</feature>
<evidence type="ECO:0000256" key="1">
    <source>
        <dbReference type="ARBA" id="ARBA00004651"/>
    </source>
</evidence>
<dbReference type="AlphaFoldDB" id="A0A918KGZ7"/>
<organism evidence="9 10">
    <name type="scientific">Saccharospirillum salsuginis</name>
    <dbReference type="NCBI Taxonomy" id="418750"/>
    <lineage>
        <taxon>Bacteria</taxon>
        <taxon>Pseudomonadati</taxon>
        <taxon>Pseudomonadota</taxon>
        <taxon>Gammaproteobacteria</taxon>
        <taxon>Oceanospirillales</taxon>
        <taxon>Saccharospirillaceae</taxon>
        <taxon>Saccharospirillum</taxon>
    </lineage>
</organism>
<evidence type="ECO:0000256" key="5">
    <source>
        <dbReference type="ARBA" id="ARBA00022989"/>
    </source>
</evidence>
<dbReference type="InterPro" id="IPR035906">
    <property type="entry name" value="MetI-like_sf"/>
</dbReference>
<dbReference type="SUPFAM" id="SSF161098">
    <property type="entry name" value="MetI-like"/>
    <property type="match status" value="1"/>
</dbReference>
<dbReference type="GO" id="GO:0015226">
    <property type="term" value="F:carnitine transmembrane transporter activity"/>
    <property type="evidence" value="ECO:0007669"/>
    <property type="project" value="TreeGrafter"/>
</dbReference>
<dbReference type="GO" id="GO:0043190">
    <property type="term" value="C:ATP-binding cassette (ABC) transporter complex"/>
    <property type="evidence" value="ECO:0007669"/>
    <property type="project" value="TreeGrafter"/>
</dbReference>
<dbReference type="NCBIfam" id="TIGR03416">
    <property type="entry name" value="ABC_choXWV_perm"/>
    <property type="match status" value="1"/>
</dbReference>
<proteinExistence type="inferred from homology"/>
<dbReference type="GO" id="GO:0005275">
    <property type="term" value="F:amine transmembrane transporter activity"/>
    <property type="evidence" value="ECO:0007669"/>
    <property type="project" value="TreeGrafter"/>
</dbReference>
<dbReference type="PROSITE" id="PS50928">
    <property type="entry name" value="ABC_TM1"/>
    <property type="match status" value="1"/>
</dbReference>
<sequence>MPSVPRFEFSVPTETFVPMEDYKIPLGRSIERFFDWLVDAGDWLFDGISVVLEWLIESTTDALLWFPTWAFIIIAVGMVAWFRRNHGLTAFALISLLLIWNLGYWEDTIQTLVMVVYATGLCVLLGLPIGIMTAHRPWMFTAIRPVLDLMQTVPPFVYLIPTLTLFGLGVVPGLIATMVFAIAAPIRLTHLGISQVPKELVEAGRSFGCSNQQLLWRIEIPAAASSIAAGITQCIMLSLSMVVISALVGADGLGKPVVRALNTVDIARGFEAGLAIVLLAILLDRLFKNKHEVS</sequence>
<dbReference type="FunFam" id="1.10.3720.10:FF:000001">
    <property type="entry name" value="Glycine betaine ABC transporter, permease"/>
    <property type="match status" value="1"/>
</dbReference>
<evidence type="ECO:0000256" key="3">
    <source>
        <dbReference type="ARBA" id="ARBA00022475"/>
    </source>
</evidence>
<keyword evidence="5 7" id="KW-1133">Transmembrane helix</keyword>
<dbReference type="EMBL" id="BMXR01000008">
    <property type="protein sequence ID" value="GGX62907.1"/>
    <property type="molecule type" value="Genomic_DNA"/>
</dbReference>
<evidence type="ECO:0000256" key="2">
    <source>
        <dbReference type="ARBA" id="ARBA00022448"/>
    </source>
</evidence>
<evidence type="ECO:0000256" key="6">
    <source>
        <dbReference type="ARBA" id="ARBA00023136"/>
    </source>
</evidence>
<dbReference type="Pfam" id="PF00528">
    <property type="entry name" value="BPD_transp_1"/>
    <property type="match status" value="1"/>
</dbReference>
<evidence type="ECO:0000256" key="4">
    <source>
        <dbReference type="ARBA" id="ARBA00022692"/>
    </source>
</evidence>